<evidence type="ECO:0000256" key="4">
    <source>
        <dbReference type="ARBA" id="ARBA00022691"/>
    </source>
</evidence>
<reference evidence="5" key="1">
    <citation type="journal article" date="2023" name="Mol. Phylogenet. Evol.">
        <title>Genome-scale phylogeny and comparative genomics of the fungal order Sordariales.</title>
        <authorList>
            <person name="Hensen N."/>
            <person name="Bonometti L."/>
            <person name="Westerberg I."/>
            <person name="Brannstrom I.O."/>
            <person name="Guillou S."/>
            <person name="Cros-Aarteil S."/>
            <person name="Calhoun S."/>
            <person name="Haridas S."/>
            <person name="Kuo A."/>
            <person name="Mondo S."/>
            <person name="Pangilinan J."/>
            <person name="Riley R."/>
            <person name="LaButti K."/>
            <person name="Andreopoulos B."/>
            <person name="Lipzen A."/>
            <person name="Chen C."/>
            <person name="Yan M."/>
            <person name="Daum C."/>
            <person name="Ng V."/>
            <person name="Clum A."/>
            <person name="Steindorff A."/>
            <person name="Ohm R.A."/>
            <person name="Martin F."/>
            <person name="Silar P."/>
            <person name="Natvig D.O."/>
            <person name="Lalanne C."/>
            <person name="Gautier V."/>
            <person name="Ament-Velasquez S.L."/>
            <person name="Kruys A."/>
            <person name="Hutchinson M.I."/>
            <person name="Powell A.J."/>
            <person name="Barry K."/>
            <person name="Miller A.N."/>
            <person name="Grigoriev I.V."/>
            <person name="Debuchy R."/>
            <person name="Gladieux P."/>
            <person name="Hiltunen Thoren M."/>
            <person name="Johannesson H."/>
        </authorList>
    </citation>
    <scope>NUCLEOTIDE SEQUENCE</scope>
    <source>
        <strain evidence="5">SMH4131-1</strain>
    </source>
</reference>
<evidence type="ECO:0000256" key="2">
    <source>
        <dbReference type="ARBA" id="ARBA00022603"/>
    </source>
</evidence>
<dbReference type="InterPro" id="IPR008854">
    <property type="entry name" value="TPMT"/>
</dbReference>
<proteinExistence type="predicted"/>
<reference evidence="5" key="2">
    <citation type="submission" date="2023-06" db="EMBL/GenBank/DDBJ databases">
        <authorList>
            <consortium name="Lawrence Berkeley National Laboratory"/>
            <person name="Haridas S."/>
            <person name="Hensen N."/>
            <person name="Bonometti L."/>
            <person name="Westerberg I."/>
            <person name="Brannstrom I.O."/>
            <person name="Guillou S."/>
            <person name="Cros-Aarteil S."/>
            <person name="Calhoun S."/>
            <person name="Kuo A."/>
            <person name="Mondo S."/>
            <person name="Pangilinan J."/>
            <person name="Riley R."/>
            <person name="Labutti K."/>
            <person name="Andreopoulos B."/>
            <person name="Lipzen A."/>
            <person name="Chen C."/>
            <person name="Yanf M."/>
            <person name="Daum C."/>
            <person name="Ng V."/>
            <person name="Clum A."/>
            <person name="Steindorff A."/>
            <person name="Ohm R."/>
            <person name="Martin F."/>
            <person name="Silar P."/>
            <person name="Natvig D."/>
            <person name="Lalanne C."/>
            <person name="Gautier V."/>
            <person name="Ament-Velasquez S.L."/>
            <person name="Kruys A."/>
            <person name="Hutchinson M.I."/>
            <person name="Powell A.J."/>
            <person name="Barry K."/>
            <person name="Miller A.N."/>
            <person name="Grigoriev I.V."/>
            <person name="Debuchy R."/>
            <person name="Gladieux P."/>
            <person name="Thoren M.H."/>
            <person name="Johannesson H."/>
        </authorList>
    </citation>
    <scope>NUCLEOTIDE SEQUENCE</scope>
    <source>
        <strain evidence="5">SMH4131-1</strain>
    </source>
</reference>
<name>A0AAE0MCE0_9PEZI</name>
<dbReference type="PANTHER" id="PTHR32183:SF6">
    <property type="entry name" value="CYSTEINE SULFINATE DESULFINASE_CYSTEINE DESULFURASE AND RELATED ENZYMES"/>
    <property type="match status" value="1"/>
</dbReference>
<dbReference type="EMBL" id="JAUEPO010000003">
    <property type="protein sequence ID" value="KAK3327317.1"/>
    <property type="molecule type" value="Genomic_DNA"/>
</dbReference>
<dbReference type="GO" id="GO:0032259">
    <property type="term" value="P:methylation"/>
    <property type="evidence" value="ECO:0007669"/>
    <property type="project" value="UniProtKB-KW"/>
</dbReference>
<dbReference type="AlphaFoldDB" id="A0AAE0MCE0"/>
<accession>A0AAE0MCE0</accession>
<dbReference type="SUPFAM" id="SSF53335">
    <property type="entry name" value="S-adenosyl-L-methionine-dependent methyltransferases"/>
    <property type="match status" value="1"/>
</dbReference>
<evidence type="ECO:0000313" key="6">
    <source>
        <dbReference type="Proteomes" id="UP001286456"/>
    </source>
</evidence>
<dbReference type="Gene3D" id="3.40.50.150">
    <property type="entry name" value="Vaccinia Virus protein VP39"/>
    <property type="match status" value="1"/>
</dbReference>
<evidence type="ECO:0000256" key="3">
    <source>
        <dbReference type="ARBA" id="ARBA00022679"/>
    </source>
</evidence>
<keyword evidence="6" id="KW-1185">Reference proteome</keyword>
<dbReference type="Pfam" id="PF05724">
    <property type="entry name" value="TPMT"/>
    <property type="match status" value="1"/>
</dbReference>
<protein>
    <submittedName>
        <fullName evidence="5">S-adenosyl-L-methionine-dependent methyltransferase</fullName>
    </submittedName>
</protein>
<dbReference type="Proteomes" id="UP001286456">
    <property type="component" value="Unassembled WGS sequence"/>
</dbReference>
<keyword evidence="1" id="KW-0597">Phosphoprotein</keyword>
<dbReference type="PANTHER" id="PTHR32183">
    <property type="match status" value="1"/>
</dbReference>
<keyword evidence="3" id="KW-0808">Transferase</keyword>
<organism evidence="5 6">
    <name type="scientific">Cercophora scortea</name>
    <dbReference type="NCBI Taxonomy" id="314031"/>
    <lineage>
        <taxon>Eukaryota</taxon>
        <taxon>Fungi</taxon>
        <taxon>Dikarya</taxon>
        <taxon>Ascomycota</taxon>
        <taxon>Pezizomycotina</taxon>
        <taxon>Sordariomycetes</taxon>
        <taxon>Sordariomycetidae</taxon>
        <taxon>Sordariales</taxon>
        <taxon>Lasiosphaeriaceae</taxon>
        <taxon>Cercophora</taxon>
    </lineage>
</organism>
<dbReference type="GO" id="GO:0008757">
    <property type="term" value="F:S-adenosylmethionine-dependent methyltransferase activity"/>
    <property type="evidence" value="ECO:0007669"/>
    <property type="project" value="InterPro"/>
</dbReference>
<keyword evidence="2 5" id="KW-0489">Methyltransferase</keyword>
<dbReference type="PROSITE" id="PS51585">
    <property type="entry name" value="SAM_MT_TPMT"/>
    <property type="match status" value="1"/>
</dbReference>
<comment type="caution">
    <text evidence="5">The sequence shown here is derived from an EMBL/GenBank/DDBJ whole genome shotgun (WGS) entry which is preliminary data.</text>
</comment>
<sequence length="291" mass="31051">MAQPTPEEVGRLQATFQDKDFSAHGSTWDSLWKDAYTPWDRQGPSMALNDLLMADDPATASLFPALHPTATTTATGKPPKALVPGCGRGHDVLLLSAFGYDVTGLDTSAKAMDEAAENAKAMGDDPVYVPRVGIAASKGSVTWLVADFFDGAWLSGVAAADGGFDLIFDYTFFVALPIEARPKWAKRMAELLKPGTGRLVCLEWPLTKPPSTGGPPWGVTADAYVAHLGHPGEDIPYTKDGHVEVTAQSSSSSISSAGLKRLGRFKPTRTHKAGYDSDGKITEFISVWGRP</sequence>
<evidence type="ECO:0000256" key="1">
    <source>
        <dbReference type="ARBA" id="ARBA00022553"/>
    </source>
</evidence>
<dbReference type="CDD" id="cd02440">
    <property type="entry name" value="AdoMet_MTases"/>
    <property type="match status" value="1"/>
</dbReference>
<dbReference type="InterPro" id="IPR029063">
    <property type="entry name" value="SAM-dependent_MTases_sf"/>
</dbReference>
<gene>
    <name evidence="5" type="ORF">B0T19DRAFT_441322</name>
</gene>
<evidence type="ECO:0000313" key="5">
    <source>
        <dbReference type="EMBL" id="KAK3327317.1"/>
    </source>
</evidence>
<keyword evidence="4" id="KW-0949">S-adenosyl-L-methionine</keyword>